<reference evidence="3 4" key="1">
    <citation type="submission" date="2019-03" db="EMBL/GenBank/DDBJ databases">
        <title>Freshwater and sediment microbial communities from various areas in North America, analyzing microbe dynamics in response to fracking.</title>
        <authorList>
            <person name="Lamendella R."/>
        </authorList>
    </citation>
    <scope>NUCLEOTIDE SEQUENCE [LARGE SCALE GENOMIC DNA]</scope>
    <source>
        <strain evidence="3 4">74A</strain>
    </source>
</reference>
<comment type="caution">
    <text evidence="3">The sequence shown here is derived from an EMBL/GenBank/DDBJ whole genome shotgun (WGS) entry which is preliminary data.</text>
</comment>
<accession>A0A4R2F299</accession>
<dbReference type="PANTHER" id="PTHR33055">
    <property type="entry name" value="TRANSPOSASE FOR INSERTION SEQUENCE ELEMENT IS1111A"/>
    <property type="match status" value="1"/>
</dbReference>
<sequence length="344" mass="38014">MSIKVVGIDLAKNSFQVCVLSSSDSILSNRKVNRGSLLDTIRQLPEKTTIAMESCATSHHWARIFRGMGFKIALIPAQHVKPFVGRQKNDANDARAICEAFSRPDIHFVPVKSVEQQDLKSLRCVRARLVEQRTALANQIRGLSAEYGITFPLSIKALHSHLPLIIEDAENELSHVMRGLLHTLYSDLIDIGERIDELTCKITMLGQQHPRYDAIKSIPGFGPILTTALLSEVGTGNQFQNGRQFSAWCGLVPKQHSSGGKSSLGHLSKSGNRDLRTLLIHGARAVMRCGINRTDVMGDWLRSIIGRRGRAKAIVALANKLGRIAWRVLATDSSYNIHKAFKAV</sequence>
<dbReference type="Pfam" id="PF02371">
    <property type="entry name" value="Transposase_20"/>
    <property type="match status" value="1"/>
</dbReference>
<dbReference type="GO" id="GO:0006313">
    <property type="term" value="P:DNA transposition"/>
    <property type="evidence" value="ECO:0007669"/>
    <property type="project" value="InterPro"/>
</dbReference>
<dbReference type="Proteomes" id="UP000294832">
    <property type="component" value="Unassembled WGS sequence"/>
</dbReference>
<dbReference type="GO" id="GO:0003677">
    <property type="term" value="F:DNA binding"/>
    <property type="evidence" value="ECO:0007669"/>
    <property type="project" value="InterPro"/>
</dbReference>
<dbReference type="AlphaFoldDB" id="A0A4R2F299"/>
<dbReference type="Pfam" id="PF01548">
    <property type="entry name" value="DEDD_Tnp_IS110"/>
    <property type="match status" value="1"/>
</dbReference>
<dbReference type="PANTHER" id="PTHR33055:SF3">
    <property type="entry name" value="PUTATIVE TRANSPOSASE FOR IS117-RELATED"/>
    <property type="match status" value="1"/>
</dbReference>
<organism evidence="3 4">
    <name type="scientific">Shewanella fodinae</name>
    <dbReference type="NCBI Taxonomy" id="552357"/>
    <lineage>
        <taxon>Bacteria</taxon>
        <taxon>Pseudomonadati</taxon>
        <taxon>Pseudomonadota</taxon>
        <taxon>Gammaproteobacteria</taxon>
        <taxon>Alteromonadales</taxon>
        <taxon>Shewanellaceae</taxon>
        <taxon>Shewanella</taxon>
    </lineage>
</organism>
<dbReference type="InterPro" id="IPR047650">
    <property type="entry name" value="Transpos_IS110"/>
</dbReference>
<dbReference type="OrthoDB" id="5289737at2"/>
<dbReference type="NCBIfam" id="NF033542">
    <property type="entry name" value="transpos_IS110"/>
    <property type="match status" value="1"/>
</dbReference>
<evidence type="ECO:0000313" key="3">
    <source>
        <dbReference type="EMBL" id="TCN79339.1"/>
    </source>
</evidence>
<keyword evidence="4" id="KW-1185">Reference proteome</keyword>
<name>A0A4R2F299_9GAMM</name>
<dbReference type="RefSeq" id="WP_133040273.1">
    <property type="nucleotide sequence ID" value="NZ_SLWF01000035.1"/>
</dbReference>
<evidence type="ECO:0000259" key="2">
    <source>
        <dbReference type="Pfam" id="PF02371"/>
    </source>
</evidence>
<gene>
    <name evidence="3" type="ORF">EDC91_13512</name>
</gene>
<dbReference type="EMBL" id="SLWF01000035">
    <property type="protein sequence ID" value="TCN79339.1"/>
    <property type="molecule type" value="Genomic_DNA"/>
</dbReference>
<dbReference type="InterPro" id="IPR003346">
    <property type="entry name" value="Transposase_20"/>
</dbReference>
<feature type="domain" description="Transposase IS110-like N-terminal" evidence="1">
    <location>
        <begin position="6"/>
        <end position="143"/>
    </location>
</feature>
<proteinExistence type="predicted"/>
<evidence type="ECO:0000313" key="4">
    <source>
        <dbReference type="Proteomes" id="UP000294832"/>
    </source>
</evidence>
<evidence type="ECO:0000259" key="1">
    <source>
        <dbReference type="Pfam" id="PF01548"/>
    </source>
</evidence>
<dbReference type="GO" id="GO:0004803">
    <property type="term" value="F:transposase activity"/>
    <property type="evidence" value="ECO:0007669"/>
    <property type="project" value="InterPro"/>
</dbReference>
<dbReference type="InterPro" id="IPR002525">
    <property type="entry name" value="Transp_IS110-like_N"/>
</dbReference>
<protein>
    <submittedName>
        <fullName evidence="3">Transposase</fullName>
    </submittedName>
</protein>
<feature type="domain" description="Transposase IS116/IS110/IS902 C-terminal" evidence="2">
    <location>
        <begin position="213"/>
        <end position="290"/>
    </location>
</feature>